<evidence type="ECO:0000256" key="1">
    <source>
        <dbReference type="ARBA" id="ARBA00022481"/>
    </source>
</evidence>
<evidence type="ECO:0000256" key="2">
    <source>
        <dbReference type="SAM" id="Phobius"/>
    </source>
</evidence>
<keyword evidence="2" id="KW-0812">Transmembrane</keyword>
<accession>A0A2M7TLC5</accession>
<comment type="caution">
    <text evidence="3">The sequence shown here is derived from an EMBL/GenBank/DDBJ whole genome shotgun (WGS) entry which is preliminary data.</text>
</comment>
<dbReference type="AlphaFoldDB" id="A0A2M7TLC5"/>
<dbReference type="GO" id="GO:0015628">
    <property type="term" value="P:protein secretion by the type II secretion system"/>
    <property type="evidence" value="ECO:0007669"/>
    <property type="project" value="InterPro"/>
</dbReference>
<reference evidence="4" key="1">
    <citation type="submission" date="2017-09" db="EMBL/GenBank/DDBJ databases">
        <title>Depth-based differentiation of microbial function through sediment-hosted aquifers and enrichment of novel symbionts in the deep terrestrial subsurface.</title>
        <authorList>
            <person name="Probst A.J."/>
            <person name="Ladd B."/>
            <person name="Jarett J.K."/>
            <person name="Geller-Mcgrath D.E."/>
            <person name="Sieber C.M.K."/>
            <person name="Emerson J.B."/>
            <person name="Anantharaman K."/>
            <person name="Thomas B.C."/>
            <person name="Malmstrom R."/>
            <person name="Stieglmeier M."/>
            <person name="Klingl A."/>
            <person name="Woyke T."/>
            <person name="Ryan C.M."/>
            <person name="Banfield J.F."/>
        </authorList>
    </citation>
    <scope>NUCLEOTIDE SEQUENCE [LARGE SCALE GENOMIC DNA]</scope>
</reference>
<dbReference type="Pfam" id="PF07963">
    <property type="entry name" value="N_methyl"/>
    <property type="match status" value="1"/>
</dbReference>
<protein>
    <recommendedName>
        <fullName evidence="5">Type II secretion system protein GspG C-terminal domain-containing protein</fullName>
    </recommendedName>
</protein>
<dbReference type="PANTHER" id="PTHR30093">
    <property type="entry name" value="GENERAL SECRETION PATHWAY PROTEIN G"/>
    <property type="match status" value="1"/>
</dbReference>
<dbReference type="InterPro" id="IPR000983">
    <property type="entry name" value="Bac_GSPG_pilin"/>
</dbReference>
<dbReference type="NCBIfam" id="TIGR02532">
    <property type="entry name" value="IV_pilin_GFxxxE"/>
    <property type="match status" value="1"/>
</dbReference>
<dbReference type="InterPro" id="IPR045584">
    <property type="entry name" value="Pilin-like"/>
</dbReference>
<gene>
    <name evidence="3" type="ORF">COY32_00895</name>
</gene>
<keyword evidence="2" id="KW-1133">Transmembrane helix</keyword>
<keyword evidence="1" id="KW-0488">Methylation</keyword>
<feature type="transmembrane region" description="Helical" evidence="2">
    <location>
        <begin position="12"/>
        <end position="33"/>
    </location>
</feature>
<evidence type="ECO:0008006" key="5">
    <source>
        <dbReference type="Google" id="ProtNLM"/>
    </source>
</evidence>
<keyword evidence="2" id="KW-0472">Membrane</keyword>
<proteinExistence type="predicted"/>
<dbReference type="Gene3D" id="3.30.700.10">
    <property type="entry name" value="Glycoprotein, Type 4 Pilin"/>
    <property type="match status" value="1"/>
</dbReference>
<dbReference type="EMBL" id="PFNL01000022">
    <property type="protein sequence ID" value="PIZ47921.1"/>
    <property type="molecule type" value="Genomic_DNA"/>
</dbReference>
<name>A0A2M7TLC5_UNCKA</name>
<dbReference type="Proteomes" id="UP000228920">
    <property type="component" value="Unassembled WGS sequence"/>
</dbReference>
<dbReference type="GO" id="GO:0015627">
    <property type="term" value="C:type II protein secretion system complex"/>
    <property type="evidence" value="ECO:0007669"/>
    <property type="project" value="InterPro"/>
</dbReference>
<organism evidence="3 4">
    <name type="scientific">candidate division WWE3 bacterium CG_4_10_14_0_2_um_filter_41_14</name>
    <dbReference type="NCBI Taxonomy" id="1975072"/>
    <lineage>
        <taxon>Bacteria</taxon>
        <taxon>Katanobacteria</taxon>
    </lineage>
</organism>
<dbReference type="PRINTS" id="PR00813">
    <property type="entry name" value="BCTERIALGSPG"/>
</dbReference>
<sequence>MHTAKNHNGFTLIELLVVVVIIGILASIGIASYNSSINNAHYGKVISDFEEISLAAKRYYLKYGIYPYDRPPEALTVYWDPPSGFLLPDQLEKWPTPPCTGWKYDWDNWIRDAAHNIANAQAANGNPEQMVRVTLKNSTGDSQFYYCIFDANSNVTTPCREAADTAVDIKTSTLKSISCN</sequence>
<dbReference type="SUPFAM" id="SSF54523">
    <property type="entry name" value="Pili subunits"/>
    <property type="match status" value="1"/>
</dbReference>
<dbReference type="InterPro" id="IPR012902">
    <property type="entry name" value="N_methyl_site"/>
</dbReference>
<evidence type="ECO:0000313" key="3">
    <source>
        <dbReference type="EMBL" id="PIZ47921.1"/>
    </source>
</evidence>
<evidence type="ECO:0000313" key="4">
    <source>
        <dbReference type="Proteomes" id="UP000228920"/>
    </source>
</evidence>